<dbReference type="RefSeq" id="WP_155986225.1">
    <property type="nucleotide sequence ID" value="NZ_JFYZ01000008.1"/>
</dbReference>
<dbReference type="PATRIC" id="fig|158500.4.peg.1959"/>
<gene>
    <name evidence="1" type="ORF">BV97_01917</name>
</gene>
<accession>A0A031JZM7</accession>
<name>A0A031JZM7_9SPHN</name>
<reference evidence="1 2" key="1">
    <citation type="submission" date="2014-03" db="EMBL/GenBank/DDBJ databases">
        <title>Whole genome sequence of Novosphingobium resinovorum KF1.</title>
        <authorList>
            <person name="Gan H.M."/>
            <person name="Gan H.Y."/>
            <person name="Chew T.H."/>
            <person name="Savka M.A."/>
        </authorList>
    </citation>
    <scope>NUCLEOTIDE SEQUENCE [LARGE SCALE GENOMIC DNA]</scope>
    <source>
        <strain evidence="1 2">KF1</strain>
    </source>
</reference>
<organism evidence="1 2">
    <name type="scientific">Novosphingobium resinovorum</name>
    <dbReference type="NCBI Taxonomy" id="158500"/>
    <lineage>
        <taxon>Bacteria</taxon>
        <taxon>Pseudomonadati</taxon>
        <taxon>Pseudomonadota</taxon>
        <taxon>Alphaproteobacteria</taxon>
        <taxon>Sphingomonadales</taxon>
        <taxon>Sphingomonadaceae</taxon>
        <taxon>Novosphingobium</taxon>
    </lineage>
</organism>
<evidence type="ECO:0000313" key="2">
    <source>
        <dbReference type="Proteomes" id="UP000024329"/>
    </source>
</evidence>
<evidence type="ECO:0000313" key="1">
    <source>
        <dbReference type="EMBL" id="EZP82420.1"/>
    </source>
</evidence>
<sequence>MTMSPDLLLAILAMDSYNRGYESGIRGLEESGVIGDAELVTRSEIFGENREEDVYRTWQAAGFYAVAYEWQGRTIIAYRGSDDGRLKDIALGYPTALGIGSLGSFSTEFMK</sequence>
<proteinExistence type="predicted"/>
<comment type="caution">
    <text evidence="1">The sequence shown here is derived from an EMBL/GenBank/DDBJ whole genome shotgun (WGS) entry which is preliminary data.</text>
</comment>
<dbReference type="AlphaFoldDB" id="A0A031JZM7"/>
<dbReference type="EMBL" id="JFYZ01000008">
    <property type="protein sequence ID" value="EZP82420.1"/>
    <property type="molecule type" value="Genomic_DNA"/>
</dbReference>
<dbReference type="Proteomes" id="UP000024329">
    <property type="component" value="Unassembled WGS sequence"/>
</dbReference>
<dbReference type="eggNOG" id="COG5153">
    <property type="taxonomic scope" value="Bacteria"/>
</dbReference>
<protein>
    <submittedName>
        <fullName evidence="1">RTX toxin</fullName>
    </submittedName>
</protein>